<dbReference type="GO" id="GO:0006355">
    <property type="term" value="P:regulation of DNA-templated transcription"/>
    <property type="evidence" value="ECO:0007669"/>
    <property type="project" value="InterPro"/>
</dbReference>
<organism evidence="7 8">
    <name type="scientific">Desulfobotulus alkaliphilus</name>
    <dbReference type="NCBI Taxonomy" id="622671"/>
    <lineage>
        <taxon>Bacteria</taxon>
        <taxon>Pseudomonadati</taxon>
        <taxon>Thermodesulfobacteriota</taxon>
        <taxon>Desulfobacteria</taxon>
        <taxon>Desulfobacterales</taxon>
        <taxon>Desulfobacteraceae</taxon>
        <taxon>Desulfobotulus</taxon>
    </lineage>
</organism>
<evidence type="ECO:0000313" key="7">
    <source>
        <dbReference type="EMBL" id="TWI63968.1"/>
    </source>
</evidence>
<dbReference type="PROSITE" id="PS50122">
    <property type="entry name" value="CHEB"/>
    <property type="match status" value="1"/>
</dbReference>
<protein>
    <submittedName>
        <fullName evidence="7">Two-component system CheB/CheR fusion protein</fullName>
    </submittedName>
</protein>
<feature type="active site" evidence="1">
    <location>
        <position position="48"/>
    </location>
</feature>
<dbReference type="PROSITE" id="PS50112">
    <property type="entry name" value="PAS"/>
    <property type="match status" value="1"/>
</dbReference>
<dbReference type="InterPro" id="IPR000014">
    <property type="entry name" value="PAS"/>
</dbReference>
<reference evidence="7 8" key="1">
    <citation type="submission" date="2019-07" db="EMBL/GenBank/DDBJ databases">
        <title>Genome sequencing of 100 strains of the haloalkaliphilic chemolithoautotrophic sulfur-oxidizing bacterium Thioalkalivibrio.</title>
        <authorList>
            <person name="Muyzer G."/>
        </authorList>
    </citation>
    <scope>NUCLEOTIDE SEQUENCE [LARGE SCALE GENOMIC DNA]</scope>
    <source>
        <strain evidence="7 8">ASO4-4</strain>
    </source>
</reference>
<keyword evidence="8" id="KW-1185">Reference proteome</keyword>
<dbReference type="SMART" id="SM00138">
    <property type="entry name" value="MeTrc"/>
    <property type="match status" value="1"/>
</dbReference>
<dbReference type="Pfam" id="PF13426">
    <property type="entry name" value="PAS_9"/>
    <property type="match status" value="1"/>
</dbReference>
<gene>
    <name evidence="7" type="ORF">LZ24_03186</name>
</gene>
<dbReference type="InterPro" id="IPR000780">
    <property type="entry name" value="CheR_MeTrfase"/>
</dbReference>
<dbReference type="SUPFAM" id="SSF47757">
    <property type="entry name" value="Chemotaxis receptor methyltransferase CheR, N-terminal domain"/>
    <property type="match status" value="1"/>
</dbReference>
<dbReference type="Pfam" id="PF01739">
    <property type="entry name" value="CheR"/>
    <property type="match status" value="1"/>
</dbReference>
<dbReference type="Proteomes" id="UP000318307">
    <property type="component" value="Unassembled WGS sequence"/>
</dbReference>
<name>A0A562R4I1_9BACT</name>
<dbReference type="Pfam" id="PF03705">
    <property type="entry name" value="CheR_N"/>
    <property type="match status" value="1"/>
</dbReference>
<dbReference type="GO" id="GO:0008757">
    <property type="term" value="F:S-adenosylmethionine-dependent methyltransferase activity"/>
    <property type="evidence" value="ECO:0007669"/>
    <property type="project" value="InterPro"/>
</dbReference>
<dbReference type="InterPro" id="IPR050903">
    <property type="entry name" value="Bact_Chemotaxis_MeTrfase"/>
</dbReference>
<feature type="coiled-coil region" evidence="2">
    <location>
        <begin position="649"/>
        <end position="736"/>
    </location>
</feature>
<proteinExistence type="predicted"/>
<accession>A0A562R4I1</accession>
<dbReference type="CDD" id="cd00130">
    <property type="entry name" value="PAS"/>
    <property type="match status" value="1"/>
</dbReference>
<dbReference type="SMART" id="SM00091">
    <property type="entry name" value="PAS"/>
    <property type="match status" value="1"/>
</dbReference>
<feature type="domain" description="CheR-type methyltransferase" evidence="6">
    <location>
        <begin position="204"/>
        <end position="477"/>
    </location>
</feature>
<dbReference type="PRINTS" id="PR00996">
    <property type="entry name" value="CHERMTFRASE"/>
</dbReference>
<feature type="domain" description="CheB-type methylesterase" evidence="5">
    <location>
        <begin position="12"/>
        <end position="198"/>
    </location>
</feature>
<dbReference type="PROSITE" id="PS50123">
    <property type="entry name" value="CHER"/>
    <property type="match status" value="1"/>
</dbReference>
<dbReference type="PANTHER" id="PTHR24422:SF27">
    <property type="entry name" value="PROTEIN-GLUTAMATE O-METHYLTRANSFERASE"/>
    <property type="match status" value="1"/>
</dbReference>
<keyword evidence="1" id="KW-0145">Chemotaxis</keyword>
<comment type="caution">
    <text evidence="7">The sequence shown here is derived from an EMBL/GenBank/DDBJ whole genome shotgun (WGS) entry which is preliminary data.</text>
</comment>
<dbReference type="SUPFAM" id="SSF52738">
    <property type="entry name" value="Methylesterase CheB, C-terminal domain"/>
    <property type="match status" value="1"/>
</dbReference>
<dbReference type="Pfam" id="PF13596">
    <property type="entry name" value="PAS_10"/>
    <property type="match status" value="1"/>
</dbReference>
<keyword evidence="2" id="KW-0175">Coiled coil</keyword>
<dbReference type="PANTHER" id="PTHR24422">
    <property type="entry name" value="CHEMOTAXIS PROTEIN METHYLTRANSFERASE"/>
    <property type="match status" value="1"/>
</dbReference>
<sequence>MDSGSAQKTHEPVLYVGIGASAGGLEAIEEFFSRMPDNTGLAYIVIQHLSPDHKSLMVELLSKRTPMPVLRAETGHQVTANTIYLIPPKKNLTIFHGKLILSNQETGKGINLPIDLFLSSLAEDKAEKAVAIILSGTGSDGTRGVRAVKENGGMIMVQREDSAKFDGMPRSAIATGLADFILSPDEMPAQLMAFASHPAASTAKAQPAILTDEDNLARIFVTLRQKTKVDFTFYKPSTIVRRIERRMMINQIETLEDYAGLIEHHPGEAMILYREMLIGVTSFFRDPDTFQLLFEKYMPALFQKAGKREIRFWVAGCSTGEEAYTLAILAKECMENLGLNHDVKIFATDIDRDAIVKAGNGVYSESIAADIAPSLLSKYFYHRGDCFQVARNIREMVVFAQHNLIKDPPFTKIDLISCRNLLIYLQPVLQQKILEFFNFSLIKNGILLLGSSESIGDLTDCFDLQHHKSKIFLSRGQGILPARNTGFSSLHEKESPPAPYYTGMERVRKHQMAEDRLMDRFLELLSEYYIPVSIIVNEKMELIHSLGDTEGFLKLPPGRVIYDVSKMTPKELSIPLSTGVQKVFRTGKPISYTNIHTQRNRQGIRLNLKIIPLPDKKGHEALAAIFLEPLTPQEHTEEKKEAVSYYDLSDEVTQRIKDLEHELQFTKENLQATIEELETANEELQATNEELLASNEELQSTNEELQSTNEELHTVNSEFQNKIMELTEANNDVENLLTGSQIGKIILDENLCIRKFSPHTTHLFNLVESDTGRPLIHLTHRLMDFDPARTARMVQDTGKPVELEIESEQGYSYLARILPYRVSPRVHSGVVMTFVDITELQKARKKLLHQKEALRDTMQIAGIGSWFYEPQKKEFHASPEIAHYIPDPCRDIETFLSIQPPDGSPSLRKAMGDAEKQGRPFDIVFMAKTTEHKDIWLRCIGNPESDHRKGVLRITGVLQDISEFRQMAADLEKAAARHDFLFETMDRGIVYQKKDGKIIDANPAALDILGLTRDEIMGRTSRDKRWKAMDEEGKNLEEQDHPSMTALRTGLPVRNFIMQIYNPRAKETRRIRVDAIPIFRKDNTSADQVYTLFEDITGHHPNKQNAPP</sequence>
<evidence type="ECO:0000259" key="6">
    <source>
        <dbReference type="PROSITE" id="PS50123"/>
    </source>
</evidence>
<keyword evidence="1" id="KW-0378">Hydrolase</keyword>
<dbReference type="InterPro" id="IPR022641">
    <property type="entry name" value="CheR_N"/>
</dbReference>
<feature type="domain" description="PAS" evidence="3">
    <location>
        <begin position="974"/>
        <end position="1020"/>
    </location>
</feature>
<evidence type="ECO:0000256" key="1">
    <source>
        <dbReference type="PROSITE-ProRule" id="PRU00050"/>
    </source>
</evidence>
<dbReference type="InterPro" id="IPR035909">
    <property type="entry name" value="CheB_C"/>
</dbReference>
<dbReference type="PROSITE" id="PS50113">
    <property type="entry name" value="PAC"/>
    <property type="match status" value="1"/>
</dbReference>
<dbReference type="Gene3D" id="3.40.50.150">
    <property type="entry name" value="Vaccinia Virus protein VP39"/>
    <property type="match status" value="1"/>
</dbReference>
<evidence type="ECO:0000259" key="4">
    <source>
        <dbReference type="PROSITE" id="PS50113"/>
    </source>
</evidence>
<dbReference type="EMBL" id="VLLC01000044">
    <property type="protein sequence ID" value="TWI63968.1"/>
    <property type="molecule type" value="Genomic_DNA"/>
</dbReference>
<dbReference type="GO" id="GO:0006935">
    <property type="term" value="P:chemotaxis"/>
    <property type="evidence" value="ECO:0007669"/>
    <property type="project" value="UniProtKB-UniRule"/>
</dbReference>
<feature type="active site" evidence="1">
    <location>
        <position position="140"/>
    </location>
</feature>
<dbReference type="SUPFAM" id="SSF53335">
    <property type="entry name" value="S-adenosyl-L-methionine-dependent methyltransferases"/>
    <property type="match status" value="1"/>
</dbReference>
<feature type="active site" evidence="1">
    <location>
        <position position="21"/>
    </location>
</feature>
<dbReference type="GO" id="GO:0005737">
    <property type="term" value="C:cytoplasm"/>
    <property type="evidence" value="ECO:0007669"/>
    <property type="project" value="InterPro"/>
</dbReference>
<dbReference type="InterPro" id="IPR000700">
    <property type="entry name" value="PAS-assoc_C"/>
</dbReference>
<dbReference type="NCBIfam" id="TIGR00229">
    <property type="entry name" value="sensory_box"/>
    <property type="match status" value="1"/>
</dbReference>
<evidence type="ECO:0000259" key="5">
    <source>
        <dbReference type="PROSITE" id="PS50122"/>
    </source>
</evidence>
<dbReference type="Pfam" id="PF01339">
    <property type="entry name" value="CheB_methylest"/>
    <property type="match status" value="1"/>
</dbReference>
<dbReference type="InterPro" id="IPR035965">
    <property type="entry name" value="PAS-like_dom_sf"/>
</dbReference>
<dbReference type="InterPro" id="IPR000673">
    <property type="entry name" value="Sig_transdc_resp-reg_Me-estase"/>
</dbReference>
<dbReference type="AlphaFoldDB" id="A0A562R4I1"/>
<evidence type="ECO:0000313" key="8">
    <source>
        <dbReference type="Proteomes" id="UP000318307"/>
    </source>
</evidence>
<dbReference type="Gene3D" id="3.30.450.20">
    <property type="entry name" value="PAS domain"/>
    <property type="match status" value="3"/>
</dbReference>
<dbReference type="SUPFAM" id="SSF55785">
    <property type="entry name" value="PYP-like sensor domain (PAS domain)"/>
    <property type="match status" value="2"/>
</dbReference>
<evidence type="ECO:0000259" key="3">
    <source>
        <dbReference type="PROSITE" id="PS50112"/>
    </source>
</evidence>
<dbReference type="GO" id="GO:0008984">
    <property type="term" value="F:protein-glutamate methylesterase activity"/>
    <property type="evidence" value="ECO:0007669"/>
    <property type="project" value="InterPro"/>
</dbReference>
<dbReference type="Gene3D" id="3.40.50.180">
    <property type="entry name" value="Methylesterase CheB, C-terminal domain"/>
    <property type="match status" value="1"/>
</dbReference>
<evidence type="ECO:0000256" key="2">
    <source>
        <dbReference type="SAM" id="Coils"/>
    </source>
</evidence>
<feature type="domain" description="PAC" evidence="4">
    <location>
        <begin position="919"/>
        <end position="973"/>
    </location>
</feature>
<dbReference type="InterPro" id="IPR029063">
    <property type="entry name" value="SAM-dependent_MTases_sf"/>
</dbReference>
<dbReference type="CDD" id="cd16434">
    <property type="entry name" value="CheB-CheR_fusion"/>
    <property type="match status" value="1"/>
</dbReference>
<dbReference type="InterPro" id="IPR022642">
    <property type="entry name" value="CheR_C"/>
</dbReference>
<dbReference type="GO" id="GO:0000156">
    <property type="term" value="F:phosphorelay response regulator activity"/>
    <property type="evidence" value="ECO:0007669"/>
    <property type="project" value="InterPro"/>
</dbReference>